<keyword evidence="1" id="KW-1133">Transmembrane helix</keyword>
<reference evidence="3" key="1">
    <citation type="journal article" date="2019" name="Int. J. Syst. Evol. Microbiol.">
        <title>The Global Catalogue of Microorganisms (GCM) 10K type strain sequencing project: providing services to taxonomists for standard genome sequencing and annotation.</title>
        <authorList>
            <consortium name="The Broad Institute Genomics Platform"/>
            <consortium name="The Broad Institute Genome Sequencing Center for Infectious Disease"/>
            <person name="Wu L."/>
            <person name="Ma J."/>
        </authorList>
    </citation>
    <scope>NUCLEOTIDE SEQUENCE [LARGE SCALE GENOMIC DNA]</scope>
    <source>
        <strain evidence="3">JCM 3272</strain>
    </source>
</reference>
<evidence type="ECO:0008006" key="4">
    <source>
        <dbReference type="Google" id="ProtNLM"/>
    </source>
</evidence>
<accession>A0ABP5T7Z7</accession>
<sequence>MPDYETVTSPDQRKPGHPRAARLGAIVIALILVALIFGNDQENGVYTVFLGVGAALLLVVVAFDWVLRRHGLH</sequence>
<dbReference type="EMBL" id="BAAARV010000024">
    <property type="protein sequence ID" value="GAA2344526.1"/>
    <property type="molecule type" value="Genomic_DNA"/>
</dbReference>
<keyword evidence="1" id="KW-0812">Transmembrane</keyword>
<proteinExistence type="predicted"/>
<keyword evidence="1" id="KW-0472">Membrane</keyword>
<name>A0ABP5T7Z7_9ACTN</name>
<protein>
    <recommendedName>
        <fullName evidence="4">DUF2631 domain-containing protein</fullName>
    </recommendedName>
</protein>
<gene>
    <name evidence="2" type="ORF">GCM10010170_030140</name>
</gene>
<dbReference type="Proteomes" id="UP001501444">
    <property type="component" value="Unassembled WGS sequence"/>
</dbReference>
<feature type="transmembrane region" description="Helical" evidence="1">
    <location>
        <begin position="44"/>
        <end position="67"/>
    </location>
</feature>
<feature type="transmembrane region" description="Helical" evidence="1">
    <location>
        <begin position="20"/>
        <end position="38"/>
    </location>
</feature>
<evidence type="ECO:0000313" key="3">
    <source>
        <dbReference type="Proteomes" id="UP001501444"/>
    </source>
</evidence>
<keyword evidence="3" id="KW-1185">Reference proteome</keyword>
<dbReference type="RefSeq" id="WP_344612984.1">
    <property type="nucleotide sequence ID" value="NZ_BAAARV010000024.1"/>
</dbReference>
<organism evidence="2 3">
    <name type="scientific">Dactylosporangium salmoneum</name>
    <dbReference type="NCBI Taxonomy" id="53361"/>
    <lineage>
        <taxon>Bacteria</taxon>
        <taxon>Bacillati</taxon>
        <taxon>Actinomycetota</taxon>
        <taxon>Actinomycetes</taxon>
        <taxon>Micromonosporales</taxon>
        <taxon>Micromonosporaceae</taxon>
        <taxon>Dactylosporangium</taxon>
    </lineage>
</organism>
<comment type="caution">
    <text evidence="2">The sequence shown here is derived from an EMBL/GenBank/DDBJ whole genome shotgun (WGS) entry which is preliminary data.</text>
</comment>
<evidence type="ECO:0000313" key="2">
    <source>
        <dbReference type="EMBL" id="GAA2344526.1"/>
    </source>
</evidence>
<evidence type="ECO:0000256" key="1">
    <source>
        <dbReference type="SAM" id="Phobius"/>
    </source>
</evidence>